<sequence length="461" mass="51716">MAQERGSDSPSDDFADDASDSHQCAGRKRALLVGIRVCKSEDYSKTSNAHEDVYKMRDLLLEAYHYSPSEITVIVDDGIEGHVQPTRHNILLAIADLVKDVKAGDQLCFHYVGHAFKRLNSSIEEDDMDESLIPLDGEETMIVDHDLHRALIQPLPASSQLVAILDTCCSSTILAFRHPWRGSFFQRISRPEGPVPCASSYNQEGISRADAHTETFSSSTSPKYITHLPVYSVFHHIRGPALHPPITRPPFHRLRMIPRHQALISIGFSLKSPFDVTVRYSWRSVTVGVAVATAYLQGDSPCGEEGQCSMSSLLIDLLRENPFRPLKDVLLHISHATYSSALKRHNGLAMYKKEHRAHAAQLLKRIKQLEDGKITSSLFPPAPPPSANARSATLPLAHTRLNRNEKHWLVQVVADQLSSLRELLRSLQQHERQDLAYDVDAFQNPQLSSARPLDMNQPWRM</sequence>
<reference evidence="4 5" key="1">
    <citation type="journal article" date="2024" name="J Genomics">
        <title>Draft genome sequencing and assembly of Favolaschia claudopus CIRM-BRFM 2984 isolated from oak limbs.</title>
        <authorList>
            <person name="Navarro D."/>
            <person name="Drula E."/>
            <person name="Chaduli D."/>
            <person name="Cazenave R."/>
            <person name="Ahrendt S."/>
            <person name="Wang J."/>
            <person name="Lipzen A."/>
            <person name="Daum C."/>
            <person name="Barry K."/>
            <person name="Grigoriev I.V."/>
            <person name="Favel A."/>
            <person name="Rosso M.N."/>
            <person name="Martin F."/>
        </authorList>
    </citation>
    <scope>NUCLEOTIDE SEQUENCE [LARGE SCALE GENOMIC DNA]</scope>
    <source>
        <strain evidence="4 5">CIRM-BRFM 2984</strain>
    </source>
</reference>
<evidence type="ECO:0000313" key="4">
    <source>
        <dbReference type="EMBL" id="KAK7018931.1"/>
    </source>
</evidence>
<dbReference type="AlphaFoldDB" id="A0AAW0AZS7"/>
<feature type="domain" description="Peptidase C14 caspase" evidence="3">
    <location>
        <begin position="27"/>
        <end position="190"/>
    </location>
</feature>
<evidence type="ECO:0000259" key="3">
    <source>
        <dbReference type="Pfam" id="PF00656"/>
    </source>
</evidence>
<dbReference type="InterPro" id="IPR050452">
    <property type="entry name" value="Metacaspase"/>
</dbReference>
<dbReference type="EMBL" id="JAWWNJ010000045">
    <property type="protein sequence ID" value="KAK7018931.1"/>
    <property type="molecule type" value="Genomic_DNA"/>
</dbReference>
<comment type="caution">
    <text evidence="4">The sequence shown here is derived from an EMBL/GenBank/DDBJ whole genome shotgun (WGS) entry which is preliminary data.</text>
</comment>
<dbReference type="PANTHER" id="PTHR48104:SF30">
    <property type="entry name" value="METACASPASE-1"/>
    <property type="match status" value="1"/>
</dbReference>
<organism evidence="4 5">
    <name type="scientific">Favolaschia claudopus</name>
    <dbReference type="NCBI Taxonomy" id="2862362"/>
    <lineage>
        <taxon>Eukaryota</taxon>
        <taxon>Fungi</taxon>
        <taxon>Dikarya</taxon>
        <taxon>Basidiomycota</taxon>
        <taxon>Agaricomycotina</taxon>
        <taxon>Agaricomycetes</taxon>
        <taxon>Agaricomycetidae</taxon>
        <taxon>Agaricales</taxon>
        <taxon>Marasmiineae</taxon>
        <taxon>Mycenaceae</taxon>
        <taxon>Favolaschia</taxon>
    </lineage>
</organism>
<dbReference type="PANTHER" id="PTHR48104">
    <property type="entry name" value="METACASPASE-4"/>
    <property type="match status" value="1"/>
</dbReference>
<evidence type="ECO:0000256" key="1">
    <source>
        <dbReference type="ARBA" id="ARBA00009005"/>
    </source>
</evidence>
<dbReference type="GO" id="GO:0004197">
    <property type="term" value="F:cysteine-type endopeptidase activity"/>
    <property type="evidence" value="ECO:0007669"/>
    <property type="project" value="InterPro"/>
</dbReference>
<dbReference type="Proteomes" id="UP001362999">
    <property type="component" value="Unassembled WGS sequence"/>
</dbReference>
<evidence type="ECO:0000256" key="2">
    <source>
        <dbReference type="SAM" id="MobiDB-lite"/>
    </source>
</evidence>
<proteinExistence type="inferred from homology"/>
<protein>
    <submittedName>
        <fullName evidence="4">Metacaspase type II</fullName>
    </submittedName>
</protein>
<dbReference type="Gene3D" id="3.40.50.12660">
    <property type="match status" value="1"/>
</dbReference>
<feature type="region of interest" description="Disordered" evidence="2">
    <location>
        <begin position="1"/>
        <end position="20"/>
    </location>
</feature>
<dbReference type="Pfam" id="PF00656">
    <property type="entry name" value="Peptidase_C14"/>
    <property type="match status" value="1"/>
</dbReference>
<dbReference type="GO" id="GO:0005737">
    <property type="term" value="C:cytoplasm"/>
    <property type="evidence" value="ECO:0007669"/>
    <property type="project" value="TreeGrafter"/>
</dbReference>
<accession>A0AAW0AZS7</accession>
<name>A0AAW0AZS7_9AGAR</name>
<gene>
    <name evidence="4" type="ORF">R3P38DRAFT_3556792</name>
</gene>
<comment type="similarity">
    <text evidence="1">Belongs to the peptidase C14B family.</text>
</comment>
<dbReference type="GO" id="GO:0006508">
    <property type="term" value="P:proteolysis"/>
    <property type="evidence" value="ECO:0007669"/>
    <property type="project" value="InterPro"/>
</dbReference>
<evidence type="ECO:0000313" key="5">
    <source>
        <dbReference type="Proteomes" id="UP001362999"/>
    </source>
</evidence>
<dbReference type="InterPro" id="IPR011600">
    <property type="entry name" value="Pept_C14_caspase"/>
</dbReference>
<keyword evidence="5" id="KW-1185">Reference proteome</keyword>